<sequence>MDLPGGVALASPNVSDMFIISGLRELPAIHCKLEFRSTKVWVSPAEVRGGKDESRQLGTSNNGVGRQPYQWQRDWPRAMPAIRRRERVWCDKERGPLESADDEDVRNDTSFEKGRSSGCATEQVGLGSRRRAKSRQPARIRCSSREHEKRRMTSSHDFRLLDPAGVLLGILVHKSVPLTDCVLLQDPDRVAVFGRKHMLVSMHNPIGQSTRSARSSDHFIPSVYNQNGLVQSARGISWCYRAWRNPVVIACATWGEYKTMDFARW</sequence>
<name>A0A6A6IC41_9PLEO</name>
<feature type="region of interest" description="Disordered" evidence="1">
    <location>
        <begin position="48"/>
        <end position="68"/>
    </location>
</feature>
<feature type="compositionally biased region" description="Basic and acidic residues" evidence="1">
    <location>
        <begin position="143"/>
        <end position="154"/>
    </location>
</feature>
<gene>
    <name evidence="2" type="ORF">BU26DRAFT_597778</name>
</gene>
<evidence type="ECO:0000313" key="2">
    <source>
        <dbReference type="EMBL" id="KAF2247777.1"/>
    </source>
</evidence>
<dbReference type="AlphaFoldDB" id="A0A6A6IC41"/>
<evidence type="ECO:0000256" key="1">
    <source>
        <dbReference type="SAM" id="MobiDB-lite"/>
    </source>
</evidence>
<feature type="compositionally biased region" description="Basic residues" evidence="1">
    <location>
        <begin position="128"/>
        <end position="138"/>
    </location>
</feature>
<proteinExistence type="predicted"/>
<dbReference type="GeneID" id="54588353"/>
<reference evidence="2" key="1">
    <citation type="journal article" date="2020" name="Stud. Mycol.">
        <title>101 Dothideomycetes genomes: a test case for predicting lifestyles and emergence of pathogens.</title>
        <authorList>
            <person name="Haridas S."/>
            <person name="Albert R."/>
            <person name="Binder M."/>
            <person name="Bloem J."/>
            <person name="Labutti K."/>
            <person name="Salamov A."/>
            <person name="Andreopoulos B."/>
            <person name="Baker S."/>
            <person name="Barry K."/>
            <person name="Bills G."/>
            <person name="Bluhm B."/>
            <person name="Cannon C."/>
            <person name="Castanera R."/>
            <person name="Culley D."/>
            <person name="Daum C."/>
            <person name="Ezra D."/>
            <person name="Gonzalez J."/>
            <person name="Henrissat B."/>
            <person name="Kuo A."/>
            <person name="Liang C."/>
            <person name="Lipzen A."/>
            <person name="Lutzoni F."/>
            <person name="Magnuson J."/>
            <person name="Mondo S."/>
            <person name="Nolan M."/>
            <person name="Ohm R."/>
            <person name="Pangilinan J."/>
            <person name="Park H.-J."/>
            <person name="Ramirez L."/>
            <person name="Alfaro M."/>
            <person name="Sun H."/>
            <person name="Tritt A."/>
            <person name="Yoshinaga Y."/>
            <person name="Zwiers L.-H."/>
            <person name="Turgeon B."/>
            <person name="Goodwin S."/>
            <person name="Spatafora J."/>
            <person name="Crous P."/>
            <person name="Grigoriev I."/>
        </authorList>
    </citation>
    <scope>NUCLEOTIDE SEQUENCE</scope>
    <source>
        <strain evidence="2">CBS 122368</strain>
    </source>
</reference>
<dbReference type="Proteomes" id="UP000800094">
    <property type="component" value="Unassembled WGS sequence"/>
</dbReference>
<feature type="compositionally biased region" description="Basic and acidic residues" evidence="1">
    <location>
        <begin position="106"/>
        <end position="115"/>
    </location>
</feature>
<dbReference type="RefSeq" id="XP_033682781.1">
    <property type="nucleotide sequence ID" value="XM_033835023.1"/>
</dbReference>
<protein>
    <submittedName>
        <fullName evidence="2">Uncharacterized protein</fullName>
    </submittedName>
</protein>
<evidence type="ECO:0000313" key="3">
    <source>
        <dbReference type="Proteomes" id="UP000800094"/>
    </source>
</evidence>
<dbReference type="EMBL" id="ML987197">
    <property type="protein sequence ID" value="KAF2247777.1"/>
    <property type="molecule type" value="Genomic_DNA"/>
</dbReference>
<keyword evidence="3" id="KW-1185">Reference proteome</keyword>
<accession>A0A6A6IC41</accession>
<feature type="region of interest" description="Disordered" evidence="1">
    <location>
        <begin position="96"/>
        <end position="154"/>
    </location>
</feature>
<organism evidence="2 3">
    <name type="scientific">Trematosphaeria pertusa</name>
    <dbReference type="NCBI Taxonomy" id="390896"/>
    <lineage>
        <taxon>Eukaryota</taxon>
        <taxon>Fungi</taxon>
        <taxon>Dikarya</taxon>
        <taxon>Ascomycota</taxon>
        <taxon>Pezizomycotina</taxon>
        <taxon>Dothideomycetes</taxon>
        <taxon>Pleosporomycetidae</taxon>
        <taxon>Pleosporales</taxon>
        <taxon>Massarineae</taxon>
        <taxon>Trematosphaeriaceae</taxon>
        <taxon>Trematosphaeria</taxon>
    </lineage>
</organism>